<feature type="domain" description="Peptidase M56" evidence="2">
    <location>
        <begin position="8"/>
        <end position="286"/>
    </location>
</feature>
<keyword evidence="1" id="KW-0812">Transmembrane</keyword>
<organism evidence="3 4">
    <name type="scientific">Paenibacillus dokdonensis</name>
    <dbReference type="NCBI Taxonomy" id="2567944"/>
    <lineage>
        <taxon>Bacteria</taxon>
        <taxon>Bacillati</taxon>
        <taxon>Bacillota</taxon>
        <taxon>Bacilli</taxon>
        <taxon>Bacillales</taxon>
        <taxon>Paenibacillaceae</taxon>
        <taxon>Paenibacillus</taxon>
    </lineage>
</organism>
<feature type="transmembrane region" description="Helical" evidence="1">
    <location>
        <begin position="35"/>
        <end position="54"/>
    </location>
</feature>
<dbReference type="PANTHER" id="PTHR34978">
    <property type="entry name" value="POSSIBLE SENSOR-TRANSDUCER PROTEIN BLAR"/>
    <property type="match status" value="1"/>
</dbReference>
<feature type="transmembrane region" description="Helical" evidence="1">
    <location>
        <begin position="120"/>
        <end position="138"/>
    </location>
</feature>
<proteinExistence type="predicted"/>
<evidence type="ECO:0000256" key="1">
    <source>
        <dbReference type="SAM" id="Phobius"/>
    </source>
</evidence>
<reference evidence="3 4" key="1">
    <citation type="submission" date="2023-03" db="EMBL/GenBank/DDBJ databases">
        <title>Bacillus Genome Sequencing.</title>
        <authorList>
            <person name="Dunlap C."/>
        </authorList>
    </citation>
    <scope>NUCLEOTIDE SEQUENCE [LARGE SCALE GENOMIC DNA]</scope>
    <source>
        <strain evidence="3 4">BD-525</strain>
    </source>
</reference>
<dbReference type="EMBL" id="JARLKZ010000016">
    <property type="protein sequence ID" value="MEC0242356.1"/>
    <property type="molecule type" value="Genomic_DNA"/>
</dbReference>
<evidence type="ECO:0000259" key="2">
    <source>
        <dbReference type="Pfam" id="PF05569"/>
    </source>
</evidence>
<keyword evidence="1" id="KW-0472">Membrane</keyword>
<sequence length="686" mass="77365">MAQLFVHTLNMSITGIYVILFVIVARMLFRKVPKIYSYALWSVVWFRLVCPISFESVFSLIPAQAQSVPLNMIYPQTPQMQSEITGLEDQAVNQMMPASAPLTSPVANLSSTPTNIWFEIGQYLWLFGIALLIAYSMVTTIRLHRKLKNASPVYENVYEKSGITTPFVFGVLRPKIYLPVGLHDQERAYIIKHEQVHIKRLDHIIKPFAFAVLCIHWFNPFAWVAFFLMSDDMEKSCDESVIRQLGSGIKKDYSTSLLSLSTGKRYIGGSPLAFGKSNTKGRIINILHYKKPAFWVVIVAVIAVAALCVGLISNPRKADLTVKDYAEQYVDQRITDFKNVKIVDRKITKFERIAEFDKLLSTPLEIWALEYRLKPDDPNKLILAEGMTDGLITEEGSMGKPMLIFSYENSSPQYLGVIRSGENDMTTKSGQEMALRVFLEGNGQLPHETYRGNHILVKFPLSTGETSQLLLSQPVVQGDSGIWCVERWKDTNGNEYYNTPQTEIAIADYYARLQTQAAQGEAATLLEPLQVALQYINKDLGQHVSSDELVADDDASAKDFAITPESTLLGYVQNLSMDHDSFDFDKVEWLTLKDSARFKNLNINPDVDMPGGFYILNKDTYTDPLKVTGETKYLLLDPESGETNHTKIVSKQTFIEHFEQYPESGALCTITSKDGYVTSIAEKYLP</sequence>
<accession>A0ABU6GRF7</accession>
<evidence type="ECO:0000313" key="4">
    <source>
        <dbReference type="Proteomes" id="UP001344632"/>
    </source>
</evidence>
<feature type="transmembrane region" description="Helical" evidence="1">
    <location>
        <begin position="6"/>
        <end position="28"/>
    </location>
</feature>
<protein>
    <submittedName>
        <fullName evidence="3">M56 family metallopeptidase</fullName>
    </submittedName>
</protein>
<dbReference type="CDD" id="cd07341">
    <property type="entry name" value="M56_BlaR1_MecR1_like"/>
    <property type="match status" value="1"/>
</dbReference>
<keyword evidence="4" id="KW-1185">Reference proteome</keyword>
<dbReference type="PANTHER" id="PTHR34978:SF3">
    <property type="entry name" value="SLR0241 PROTEIN"/>
    <property type="match status" value="1"/>
</dbReference>
<name>A0ABU6GRF7_9BACL</name>
<dbReference type="InterPro" id="IPR008756">
    <property type="entry name" value="Peptidase_M56"/>
</dbReference>
<feature type="transmembrane region" description="Helical" evidence="1">
    <location>
        <begin position="293"/>
        <end position="313"/>
    </location>
</feature>
<keyword evidence="1" id="KW-1133">Transmembrane helix</keyword>
<evidence type="ECO:0000313" key="3">
    <source>
        <dbReference type="EMBL" id="MEC0242356.1"/>
    </source>
</evidence>
<dbReference type="Proteomes" id="UP001344632">
    <property type="component" value="Unassembled WGS sequence"/>
</dbReference>
<comment type="caution">
    <text evidence="3">The sequence shown here is derived from an EMBL/GenBank/DDBJ whole genome shotgun (WGS) entry which is preliminary data.</text>
</comment>
<gene>
    <name evidence="3" type="ORF">P4H66_21340</name>
</gene>
<dbReference type="InterPro" id="IPR052173">
    <property type="entry name" value="Beta-lactam_resp_regulator"/>
</dbReference>
<dbReference type="Pfam" id="PF05569">
    <property type="entry name" value="Peptidase_M56"/>
    <property type="match status" value="1"/>
</dbReference>
<dbReference type="RefSeq" id="WP_326090129.1">
    <property type="nucleotide sequence ID" value="NZ_JARLKZ010000016.1"/>
</dbReference>
<feature type="transmembrane region" description="Helical" evidence="1">
    <location>
        <begin position="208"/>
        <end position="229"/>
    </location>
</feature>